<dbReference type="Gramene" id="OBART02G26240.1">
    <property type="protein sequence ID" value="OBART02G26240.1"/>
    <property type="gene ID" value="OBART02G26240"/>
</dbReference>
<evidence type="ECO:0000313" key="1">
    <source>
        <dbReference type="EnsemblPlants" id="OBART02G26240.1"/>
    </source>
</evidence>
<reference evidence="1" key="1">
    <citation type="journal article" date="2009" name="Rice">
        <title>De Novo Next Generation Sequencing of Plant Genomes.</title>
        <authorList>
            <person name="Rounsley S."/>
            <person name="Marri P.R."/>
            <person name="Yu Y."/>
            <person name="He R."/>
            <person name="Sisneros N."/>
            <person name="Goicoechea J.L."/>
            <person name="Lee S.J."/>
            <person name="Angelova A."/>
            <person name="Kudrna D."/>
            <person name="Luo M."/>
            <person name="Affourtit J."/>
            <person name="Desany B."/>
            <person name="Knight J."/>
            <person name="Niazi F."/>
            <person name="Egholm M."/>
            <person name="Wing R.A."/>
        </authorList>
    </citation>
    <scope>NUCLEOTIDE SEQUENCE [LARGE SCALE GENOMIC DNA]</scope>
    <source>
        <strain evidence="1">cv. IRGC 105608</strain>
    </source>
</reference>
<dbReference type="HOGENOM" id="CLU_174306_0_0_1"/>
<organism evidence="1">
    <name type="scientific">Oryza barthii</name>
    <dbReference type="NCBI Taxonomy" id="65489"/>
    <lineage>
        <taxon>Eukaryota</taxon>
        <taxon>Viridiplantae</taxon>
        <taxon>Streptophyta</taxon>
        <taxon>Embryophyta</taxon>
        <taxon>Tracheophyta</taxon>
        <taxon>Spermatophyta</taxon>
        <taxon>Magnoliopsida</taxon>
        <taxon>Liliopsida</taxon>
        <taxon>Poales</taxon>
        <taxon>Poaceae</taxon>
        <taxon>BOP clade</taxon>
        <taxon>Oryzoideae</taxon>
        <taxon>Oryzeae</taxon>
        <taxon>Oryzinae</taxon>
        <taxon>Oryza</taxon>
    </lineage>
</organism>
<sequence length="109" mass="11946">MDLPPQAWWQPDLTVTRSAVTTTGASKTSSWTTGDLLFSPVTRAADLAAWRLGAADLAAWRLGVTGSSCLEVPFWMCRPSCASKGFSLKLELARFIKSSTTLFFWLTEV</sequence>
<accession>A0A0D3F8A9</accession>
<proteinExistence type="predicted"/>
<keyword evidence="2" id="KW-1185">Reference proteome</keyword>
<dbReference type="AlphaFoldDB" id="A0A0D3F8A9"/>
<name>A0A0D3F8A9_9ORYZ</name>
<dbReference type="PaxDb" id="65489-OBART02G26240.1"/>
<dbReference type="Proteomes" id="UP000026960">
    <property type="component" value="Chromosome 2"/>
</dbReference>
<reference evidence="1" key="2">
    <citation type="submission" date="2015-03" db="UniProtKB">
        <authorList>
            <consortium name="EnsemblPlants"/>
        </authorList>
    </citation>
    <scope>IDENTIFICATION</scope>
</reference>
<protein>
    <submittedName>
        <fullName evidence="1">Uncharacterized protein</fullName>
    </submittedName>
</protein>
<evidence type="ECO:0000313" key="2">
    <source>
        <dbReference type="Proteomes" id="UP000026960"/>
    </source>
</evidence>
<dbReference type="EnsemblPlants" id="OBART02G26240.1">
    <property type="protein sequence ID" value="OBART02G26240.1"/>
    <property type="gene ID" value="OBART02G26240"/>
</dbReference>